<dbReference type="GO" id="GO:0015288">
    <property type="term" value="F:porin activity"/>
    <property type="evidence" value="ECO:0007669"/>
    <property type="project" value="UniProtKB-KW"/>
</dbReference>
<comment type="subcellular location">
    <subcellularLocation>
        <location evidence="1">Cell outer membrane</location>
        <topology evidence="1">Multi-pass membrane protein</topology>
    </subcellularLocation>
</comment>
<keyword evidence="5" id="KW-0812">Transmembrane</keyword>
<evidence type="ECO:0000256" key="7">
    <source>
        <dbReference type="ARBA" id="ARBA00023065"/>
    </source>
</evidence>
<organism evidence="13 14">
    <name type="scientific">Microvirgula aerodenitrificans</name>
    <dbReference type="NCBI Taxonomy" id="57480"/>
    <lineage>
        <taxon>Bacteria</taxon>
        <taxon>Pseudomonadati</taxon>
        <taxon>Pseudomonadota</taxon>
        <taxon>Betaproteobacteria</taxon>
        <taxon>Neisseriales</taxon>
        <taxon>Aquaspirillaceae</taxon>
        <taxon>Microvirgula</taxon>
    </lineage>
</organism>
<dbReference type="PRINTS" id="PR00184">
    <property type="entry name" value="NEISSPPORIN"/>
</dbReference>
<dbReference type="PANTHER" id="PTHR34501">
    <property type="entry name" value="PROTEIN YDDL-RELATED"/>
    <property type="match status" value="1"/>
</dbReference>
<keyword evidence="10" id="KW-0998">Cell outer membrane</keyword>
<dbReference type="CDD" id="cd00342">
    <property type="entry name" value="gram_neg_porins"/>
    <property type="match status" value="1"/>
</dbReference>
<dbReference type="InterPro" id="IPR023614">
    <property type="entry name" value="Porin_dom_sf"/>
</dbReference>
<feature type="domain" description="Porin" evidence="12">
    <location>
        <begin position="6"/>
        <end position="340"/>
    </location>
</feature>
<keyword evidence="14" id="KW-1185">Reference proteome</keyword>
<evidence type="ECO:0000256" key="4">
    <source>
        <dbReference type="ARBA" id="ARBA00022452"/>
    </source>
</evidence>
<dbReference type="Gene3D" id="2.40.160.10">
    <property type="entry name" value="Porin"/>
    <property type="match status" value="1"/>
</dbReference>
<evidence type="ECO:0000256" key="8">
    <source>
        <dbReference type="ARBA" id="ARBA00023114"/>
    </source>
</evidence>
<sequence length="357" mass="38642">MKKLIALAVAALPLAAMADVTLYGNIEASVEGGKSNGYNFDSNTSKLKSGVRIDDTGSYIGFKGNEDLGNGLKAIWQVEQGLNIDGTTGSGSGNGYNNTWATRDSFVGLTGDFGTVRLGRLSTYLNSDMEKFDAWIYGAGVNGSTYNSANLLDGRVNNAVRYDSPNFAGFKFTALYGADEQRAYVGDDRTNKNTWNLGLGYENSGYFVDAGYVGFQDNNAAGDKNANYWRVEGGYNANNLLAVVSYGQSKMYGDNSPYAQLANLAVGGNDEFKTKEAALTVGYTIGAFTPKFTYNRVWDIKQNDNKIADSALNQYVVGVDYALSKRTTTYASYGYVDHKANEVSSEQTFAVGVQHKF</sequence>
<dbReference type="STRING" id="1122240.GCA_000620105_00100"/>
<dbReference type="InterPro" id="IPR033900">
    <property type="entry name" value="Gram_neg_porin_domain"/>
</dbReference>
<evidence type="ECO:0000313" key="14">
    <source>
        <dbReference type="Proteomes" id="UP000244173"/>
    </source>
</evidence>
<dbReference type="KEGG" id="maer:DAI18_10325"/>
<dbReference type="EMBL" id="CP028519">
    <property type="protein sequence ID" value="AVY94395.1"/>
    <property type="molecule type" value="Genomic_DNA"/>
</dbReference>
<keyword evidence="3" id="KW-0813">Transport</keyword>
<accession>A0A2S0PAM7</accession>
<keyword evidence="6 11" id="KW-0732">Signal</keyword>
<dbReference type="OrthoDB" id="5289162at2"/>
<keyword evidence="4" id="KW-1134">Transmembrane beta strand</keyword>
<dbReference type="GO" id="GO:0034220">
    <property type="term" value="P:monoatomic ion transmembrane transport"/>
    <property type="evidence" value="ECO:0007669"/>
    <property type="project" value="InterPro"/>
</dbReference>
<dbReference type="SUPFAM" id="SSF56935">
    <property type="entry name" value="Porins"/>
    <property type="match status" value="1"/>
</dbReference>
<protein>
    <submittedName>
        <fullName evidence="13">Porin</fullName>
    </submittedName>
</protein>
<dbReference type="InterPro" id="IPR001702">
    <property type="entry name" value="Porin_Gram-ve"/>
</dbReference>
<evidence type="ECO:0000256" key="11">
    <source>
        <dbReference type="SAM" id="SignalP"/>
    </source>
</evidence>
<evidence type="ECO:0000256" key="2">
    <source>
        <dbReference type="ARBA" id="ARBA00011233"/>
    </source>
</evidence>
<proteinExistence type="predicted"/>
<dbReference type="RefSeq" id="WP_028497635.1">
    <property type="nucleotide sequence ID" value="NZ_CP028519.1"/>
</dbReference>
<feature type="chain" id="PRO_5015533718" evidence="11">
    <location>
        <begin position="19"/>
        <end position="357"/>
    </location>
</feature>
<evidence type="ECO:0000259" key="12">
    <source>
        <dbReference type="Pfam" id="PF13609"/>
    </source>
</evidence>
<reference evidence="13 14" key="1">
    <citation type="submission" date="2018-04" db="EMBL/GenBank/DDBJ databases">
        <title>Denitrifier Microvirgula.</title>
        <authorList>
            <person name="Anderson E."/>
            <person name="Jang J."/>
            <person name="Ishii S."/>
        </authorList>
    </citation>
    <scope>NUCLEOTIDE SEQUENCE [LARGE SCALE GENOMIC DNA]</scope>
    <source>
        <strain evidence="13 14">BE2.4</strain>
    </source>
</reference>
<dbReference type="GO" id="GO:0009279">
    <property type="term" value="C:cell outer membrane"/>
    <property type="evidence" value="ECO:0007669"/>
    <property type="project" value="UniProtKB-SubCell"/>
</dbReference>
<evidence type="ECO:0000256" key="9">
    <source>
        <dbReference type="ARBA" id="ARBA00023136"/>
    </source>
</evidence>
<comment type="subunit">
    <text evidence="2">Homotrimer.</text>
</comment>
<dbReference type="InterPro" id="IPR050298">
    <property type="entry name" value="Gram-neg_bact_OMP"/>
</dbReference>
<keyword evidence="9" id="KW-0472">Membrane</keyword>
<dbReference type="Proteomes" id="UP000244173">
    <property type="component" value="Chromosome"/>
</dbReference>
<dbReference type="AlphaFoldDB" id="A0A2S0PAM7"/>
<dbReference type="GO" id="GO:0046930">
    <property type="term" value="C:pore complex"/>
    <property type="evidence" value="ECO:0007669"/>
    <property type="project" value="UniProtKB-KW"/>
</dbReference>
<keyword evidence="7" id="KW-0406">Ion transport</keyword>
<keyword evidence="8" id="KW-0626">Porin</keyword>
<dbReference type="PANTHER" id="PTHR34501:SF9">
    <property type="entry name" value="MAJOR OUTER MEMBRANE PROTEIN P.IA"/>
    <property type="match status" value="1"/>
</dbReference>
<name>A0A2S0PAM7_9NEIS</name>
<dbReference type="PRINTS" id="PR00182">
    <property type="entry name" value="ECOLNEIPORIN"/>
</dbReference>
<evidence type="ECO:0000313" key="13">
    <source>
        <dbReference type="EMBL" id="AVY94395.1"/>
    </source>
</evidence>
<evidence type="ECO:0000256" key="10">
    <source>
        <dbReference type="ARBA" id="ARBA00023237"/>
    </source>
</evidence>
<evidence type="ECO:0000256" key="6">
    <source>
        <dbReference type="ARBA" id="ARBA00022729"/>
    </source>
</evidence>
<evidence type="ECO:0000256" key="3">
    <source>
        <dbReference type="ARBA" id="ARBA00022448"/>
    </source>
</evidence>
<dbReference type="Pfam" id="PF13609">
    <property type="entry name" value="Porin_4"/>
    <property type="match status" value="1"/>
</dbReference>
<evidence type="ECO:0000256" key="5">
    <source>
        <dbReference type="ARBA" id="ARBA00022692"/>
    </source>
</evidence>
<evidence type="ECO:0000256" key="1">
    <source>
        <dbReference type="ARBA" id="ARBA00004571"/>
    </source>
</evidence>
<dbReference type="InterPro" id="IPR002299">
    <property type="entry name" value="Porin_Neis"/>
</dbReference>
<feature type="signal peptide" evidence="11">
    <location>
        <begin position="1"/>
        <end position="18"/>
    </location>
</feature>
<gene>
    <name evidence="13" type="ORF">DAI18_10325</name>
</gene>